<feature type="non-terminal residue" evidence="1">
    <location>
        <position position="104"/>
    </location>
</feature>
<reference evidence="1 2" key="1">
    <citation type="journal article" date="2016" name="Mol. Biol. Evol.">
        <title>Comparative Genomics of Early-Diverging Mushroom-Forming Fungi Provides Insights into the Origins of Lignocellulose Decay Capabilities.</title>
        <authorList>
            <person name="Nagy L.G."/>
            <person name="Riley R."/>
            <person name="Tritt A."/>
            <person name="Adam C."/>
            <person name="Daum C."/>
            <person name="Floudas D."/>
            <person name="Sun H."/>
            <person name="Yadav J.S."/>
            <person name="Pangilinan J."/>
            <person name="Larsson K.H."/>
            <person name="Matsuura K."/>
            <person name="Barry K."/>
            <person name="Labutti K."/>
            <person name="Kuo R."/>
            <person name="Ohm R.A."/>
            <person name="Bhattacharya S.S."/>
            <person name="Shirouzu T."/>
            <person name="Yoshinaga Y."/>
            <person name="Martin F.M."/>
            <person name="Grigoriev I.V."/>
            <person name="Hibbett D.S."/>
        </authorList>
    </citation>
    <scope>NUCLEOTIDE SEQUENCE [LARGE SCALE GENOMIC DNA]</scope>
    <source>
        <strain evidence="1 2">CBS 109695</strain>
    </source>
</reference>
<keyword evidence="2" id="KW-1185">Reference proteome</keyword>
<protein>
    <submittedName>
        <fullName evidence="1">Uncharacterized protein</fullName>
    </submittedName>
</protein>
<dbReference type="AlphaFoldDB" id="A0A167VLX4"/>
<sequence length="104" mass="11276">LLGLGSRQRYIKTPRERPKYTDPQPCIAIRLAFTLFCCLSVLLRASGPSVGFIAGVVPLNQEMRDVETEARPPCPFQDDVEATEATCLSGSCAITSQAPRTYGG</sequence>
<feature type="non-terminal residue" evidence="1">
    <location>
        <position position="1"/>
    </location>
</feature>
<organism evidence="1 2">
    <name type="scientific">Athelia psychrophila</name>
    <dbReference type="NCBI Taxonomy" id="1759441"/>
    <lineage>
        <taxon>Eukaryota</taxon>
        <taxon>Fungi</taxon>
        <taxon>Dikarya</taxon>
        <taxon>Basidiomycota</taxon>
        <taxon>Agaricomycotina</taxon>
        <taxon>Agaricomycetes</taxon>
        <taxon>Agaricomycetidae</taxon>
        <taxon>Atheliales</taxon>
        <taxon>Atheliaceae</taxon>
        <taxon>Athelia</taxon>
    </lineage>
</organism>
<name>A0A167VLX4_9AGAM</name>
<gene>
    <name evidence="1" type="ORF">FIBSPDRAFT_877832</name>
</gene>
<evidence type="ECO:0000313" key="1">
    <source>
        <dbReference type="EMBL" id="KZP05154.1"/>
    </source>
</evidence>
<evidence type="ECO:0000313" key="2">
    <source>
        <dbReference type="Proteomes" id="UP000076532"/>
    </source>
</evidence>
<dbReference type="Proteomes" id="UP000076532">
    <property type="component" value="Unassembled WGS sequence"/>
</dbReference>
<proteinExistence type="predicted"/>
<dbReference type="EMBL" id="KV417858">
    <property type="protein sequence ID" value="KZP05154.1"/>
    <property type="molecule type" value="Genomic_DNA"/>
</dbReference>
<accession>A0A167VLX4</accession>